<gene>
    <name evidence="3" type="ORF">Cgig2_011277</name>
</gene>
<dbReference type="GO" id="GO:0031083">
    <property type="term" value="C:BLOC-1 complex"/>
    <property type="evidence" value="ECO:0007669"/>
    <property type="project" value="InterPro"/>
</dbReference>
<sequence>MNRRSAVGDPSPGGLEASLVQLVHHHQLSSAALRQQTGIVSISLSLDDTHTLSVCNKQQSVFVFPTEKAKKEAMRAGLRVSELVVDAVNGGVQESFLNQKRIESEIRSLSATISRFHKLTDHWLAASRALNTAIKEIGDFENWIKVMEYDCKSITAAIRNIHHA</sequence>
<dbReference type="OrthoDB" id="20018at2759"/>
<evidence type="ECO:0000256" key="1">
    <source>
        <dbReference type="ARBA" id="ARBA00007133"/>
    </source>
</evidence>
<protein>
    <recommendedName>
        <fullName evidence="2">Biogenesis of lysosome-related organelles complex 1 subunit 1</fullName>
    </recommendedName>
</protein>
<dbReference type="InterPro" id="IPR009395">
    <property type="entry name" value="BLOC1S1"/>
</dbReference>
<organism evidence="3 4">
    <name type="scientific">Carnegiea gigantea</name>
    <dbReference type="NCBI Taxonomy" id="171969"/>
    <lineage>
        <taxon>Eukaryota</taxon>
        <taxon>Viridiplantae</taxon>
        <taxon>Streptophyta</taxon>
        <taxon>Embryophyta</taxon>
        <taxon>Tracheophyta</taxon>
        <taxon>Spermatophyta</taxon>
        <taxon>Magnoliopsida</taxon>
        <taxon>eudicotyledons</taxon>
        <taxon>Gunneridae</taxon>
        <taxon>Pentapetalae</taxon>
        <taxon>Caryophyllales</taxon>
        <taxon>Cactineae</taxon>
        <taxon>Cactaceae</taxon>
        <taxon>Cactoideae</taxon>
        <taxon>Echinocereeae</taxon>
        <taxon>Carnegiea</taxon>
    </lineage>
</organism>
<proteinExistence type="inferred from homology"/>
<dbReference type="Proteomes" id="UP001153076">
    <property type="component" value="Unassembled WGS sequence"/>
</dbReference>
<accession>A0A9Q1GVV6</accession>
<comment type="caution">
    <text evidence="3">The sequence shown here is derived from an EMBL/GenBank/DDBJ whole genome shotgun (WGS) entry which is preliminary data.</text>
</comment>
<dbReference type="PANTHER" id="PTHR13073:SF0">
    <property type="entry name" value="BIOGENESIS OF LYSOSOME-RELATED ORGANELLES COMPLEX 1 SUBUNIT 1"/>
    <property type="match status" value="1"/>
</dbReference>
<name>A0A9Q1GVV6_9CARY</name>
<dbReference type="PANTHER" id="PTHR13073">
    <property type="entry name" value="BLOC-1 COMPLEX SUBUNIT 1"/>
    <property type="match status" value="1"/>
</dbReference>
<dbReference type="EMBL" id="JAKOGI010001355">
    <property type="protein sequence ID" value="KAJ8426060.1"/>
    <property type="molecule type" value="Genomic_DNA"/>
</dbReference>
<reference evidence="3" key="1">
    <citation type="submission" date="2022-04" db="EMBL/GenBank/DDBJ databases">
        <title>Carnegiea gigantea Genome sequencing and assembly v2.</title>
        <authorList>
            <person name="Copetti D."/>
            <person name="Sanderson M.J."/>
            <person name="Burquez A."/>
            <person name="Wojciechowski M.F."/>
        </authorList>
    </citation>
    <scope>NUCLEOTIDE SEQUENCE</scope>
    <source>
        <strain evidence="3">SGP5-SGP5p</strain>
        <tissue evidence="3">Aerial part</tissue>
    </source>
</reference>
<keyword evidence="4" id="KW-1185">Reference proteome</keyword>
<comment type="similarity">
    <text evidence="1">Belongs to the BLOC1S1 family.</text>
</comment>
<evidence type="ECO:0000313" key="4">
    <source>
        <dbReference type="Proteomes" id="UP001153076"/>
    </source>
</evidence>
<evidence type="ECO:0000256" key="2">
    <source>
        <dbReference type="ARBA" id="ARBA00019577"/>
    </source>
</evidence>
<dbReference type="GO" id="GO:0016197">
    <property type="term" value="P:endosomal transport"/>
    <property type="evidence" value="ECO:0007669"/>
    <property type="project" value="TreeGrafter"/>
</dbReference>
<evidence type="ECO:0000313" key="3">
    <source>
        <dbReference type="EMBL" id="KAJ8426060.1"/>
    </source>
</evidence>
<dbReference type="Pfam" id="PF06320">
    <property type="entry name" value="GCN5L1"/>
    <property type="match status" value="1"/>
</dbReference>
<dbReference type="AlphaFoldDB" id="A0A9Q1GVV6"/>